<organism evidence="1 2">
    <name type="scientific">Rattus norvegicus</name>
    <name type="common">Rat</name>
    <dbReference type="NCBI Taxonomy" id="10116"/>
    <lineage>
        <taxon>Eukaryota</taxon>
        <taxon>Metazoa</taxon>
        <taxon>Chordata</taxon>
        <taxon>Craniata</taxon>
        <taxon>Vertebrata</taxon>
        <taxon>Euteleostomi</taxon>
        <taxon>Mammalia</taxon>
        <taxon>Eutheria</taxon>
        <taxon>Euarchontoglires</taxon>
        <taxon>Glires</taxon>
        <taxon>Rodentia</taxon>
        <taxon>Myomorpha</taxon>
        <taxon>Muroidea</taxon>
        <taxon>Muridae</taxon>
        <taxon>Murinae</taxon>
        <taxon>Rattus</taxon>
    </lineage>
</organism>
<reference evidence="2" key="1">
    <citation type="submission" date="2005-09" db="EMBL/GenBank/DDBJ databases">
        <authorList>
            <person name="Mural R.J."/>
            <person name="Li P.W."/>
            <person name="Adams M.D."/>
            <person name="Amanatides P.G."/>
            <person name="Baden-Tillson H."/>
            <person name="Barnstead M."/>
            <person name="Chin S.H."/>
            <person name="Dew I."/>
            <person name="Evans C.A."/>
            <person name="Ferriera S."/>
            <person name="Flanigan M."/>
            <person name="Fosler C."/>
            <person name="Glodek A."/>
            <person name="Gu Z."/>
            <person name="Holt R.A."/>
            <person name="Jennings D."/>
            <person name="Kraft C.L."/>
            <person name="Lu F."/>
            <person name="Nguyen T."/>
            <person name="Nusskern D.R."/>
            <person name="Pfannkoch C.M."/>
            <person name="Sitter C."/>
            <person name="Sutton G.G."/>
            <person name="Venter J.C."/>
            <person name="Wang Z."/>
            <person name="Woodage T."/>
            <person name="Zheng X.H."/>
            <person name="Zhong F."/>
        </authorList>
    </citation>
    <scope>NUCLEOTIDE SEQUENCE [LARGE SCALE GENOMIC DNA]</scope>
    <source>
        <strain>BN</strain>
        <strain evidence="2">Sprague-Dawley</strain>
    </source>
</reference>
<evidence type="ECO:0000313" key="2">
    <source>
        <dbReference type="Proteomes" id="UP000234681"/>
    </source>
</evidence>
<sequence length="45" mass="4980">MSHKACTQLGHLLPLSLCPGSGLFSFHLCTKHLKDSWPSFLITLL</sequence>
<evidence type="ECO:0000313" key="1">
    <source>
        <dbReference type="EMBL" id="EDL81941.1"/>
    </source>
</evidence>
<dbReference type="Proteomes" id="UP000234681">
    <property type="component" value="Chromosome 2"/>
</dbReference>
<dbReference type="AlphaFoldDB" id="A6HV05"/>
<gene>
    <name evidence="1" type="ORF">rCG_28880</name>
</gene>
<name>A6HV05_RAT</name>
<protein>
    <submittedName>
        <fullName evidence="1">RCG28880</fullName>
    </submittedName>
</protein>
<accession>A6HV05</accession>
<proteinExistence type="predicted"/>
<dbReference type="EMBL" id="CH473952">
    <property type="protein sequence ID" value="EDL81941.1"/>
    <property type="molecule type" value="Genomic_DNA"/>
</dbReference>